<proteinExistence type="predicted"/>
<sequence>MSSSTTDNNFGPLALRTAWLFQALAAAPTLLFLGAFAYFCVFGYGDEYWLYDFIASFLNTFFSAGIVFVVLIQRKIHNPSNELTLYFEATKSVLATVMWVWLVLDRAFGPWARYGYGGEPDRMPSVVRSAICSVILLVLFYPPLVYAALVYRKERKVDVVEEEDGERGERGEADERTALLGRQ</sequence>
<feature type="region of interest" description="Disordered" evidence="1">
    <location>
        <begin position="162"/>
        <end position="183"/>
    </location>
</feature>
<feature type="transmembrane region" description="Helical" evidence="2">
    <location>
        <begin position="126"/>
        <end position="149"/>
    </location>
</feature>
<evidence type="ECO:0000313" key="4">
    <source>
        <dbReference type="Proteomes" id="UP000800235"/>
    </source>
</evidence>
<evidence type="ECO:0000256" key="1">
    <source>
        <dbReference type="SAM" id="MobiDB-lite"/>
    </source>
</evidence>
<protein>
    <submittedName>
        <fullName evidence="3">Uncharacterized protein</fullName>
    </submittedName>
</protein>
<keyword evidence="2" id="KW-0812">Transmembrane</keyword>
<feature type="transmembrane region" description="Helical" evidence="2">
    <location>
        <begin position="50"/>
        <end position="71"/>
    </location>
</feature>
<feature type="compositionally biased region" description="Basic and acidic residues" evidence="1">
    <location>
        <begin position="167"/>
        <end position="177"/>
    </location>
</feature>
<keyword evidence="4" id="KW-1185">Reference proteome</keyword>
<dbReference type="EMBL" id="MU007041">
    <property type="protein sequence ID" value="KAF2430171.1"/>
    <property type="molecule type" value="Genomic_DNA"/>
</dbReference>
<reference evidence="3" key="1">
    <citation type="journal article" date="2020" name="Stud. Mycol.">
        <title>101 Dothideomycetes genomes: a test case for predicting lifestyles and emergence of pathogens.</title>
        <authorList>
            <person name="Haridas S."/>
            <person name="Albert R."/>
            <person name="Binder M."/>
            <person name="Bloem J."/>
            <person name="Labutti K."/>
            <person name="Salamov A."/>
            <person name="Andreopoulos B."/>
            <person name="Baker S."/>
            <person name="Barry K."/>
            <person name="Bills G."/>
            <person name="Bluhm B."/>
            <person name="Cannon C."/>
            <person name="Castanera R."/>
            <person name="Culley D."/>
            <person name="Daum C."/>
            <person name="Ezra D."/>
            <person name="Gonzalez J."/>
            <person name="Henrissat B."/>
            <person name="Kuo A."/>
            <person name="Liang C."/>
            <person name="Lipzen A."/>
            <person name="Lutzoni F."/>
            <person name="Magnuson J."/>
            <person name="Mondo S."/>
            <person name="Nolan M."/>
            <person name="Ohm R."/>
            <person name="Pangilinan J."/>
            <person name="Park H.-J."/>
            <person name="Ramirez L."/>
            <person name="Alfaro M."/>
            <person name="Sun H."/>
            <person name="Tritt A."/>
            <person name="Yoshinaga Y."/>
            <person name="Zwiers L.-H."/>
            <person name="Turgeon B."/>
            <person name="Goodwin S."/>
            <person name="Spatafora J."/>
            <person name="Crous P."/>
            <person name="Grigoriev I."/>
        </authorList>
    </citation>
    <scope>NUCLEOTIDE SEQUENCE</scope>
    <source>
        <strain evidence="3">CBS 130266</strain>
    </source>
</reference>
<name>A0A9P4NR36_9PEZI</name>
<dbReference type="OrthoDB" id="5239553at2759"/>
<dbReference type="Proteomes" id="UP000800235">
    <property type="component" value="Unassembled WGS sequence"/>
</dbReference>
<comment type="caution">
    <text evidence="3">The sequence shown here is derived from an EMBL/GenBank/DDBJ whole genome shotgun (WGS) entry which is preliminary data.</text>
</comment>
<evidence type="ECO:0000256" key="2">
    <source>
        <dbReference type="SAM" id="Phobius"/>
    </source>
</evidence>
<feature type="transmembrane region" description="Helical" evidence="2">
    <location>
        <begin position="20"/>
        <end position="44"/>
    </location>
</feature>
<gene>
    <name evidence="3" type="ORF">EJ08DRAFT_254222</name>
</gene>
<keyword evidence="2" id="KW-1133">Transmembrane helix</keyword>
<feature type="transmembrane region" description="Helical" evidence="2">
    <location>
        <begin position="83"/>
        <end position="104"/>
    </location>
</feature>
<accession>A0A9P4NR36</accession>
<evidence type="ECO:0000313" key="3">
    <source>
        <dbReference type="EMBL" id="KAF2430171.1"/>
    </source>
</evidence>
<organism evidence="3 4">
    <name type="scientific">Tothia fuscella</name>
    <dbReference type="NCBI Taxonomy" id="1048955"/>
    <lineage>
        <taxon>Eukaryota</taxon>
        <taxon>Fungi</taxon>
        <taxon>Dikarya</taxon>
        <taxon>Ascomycota</taxon>
        <taxon>Pezizomycotina</taxon>
        <taxon>Dothideomycetes</taxon>
        <taxon>Pleosporomycetidae</taxon>
        <taxon>Venturiales</taxon>
        <taxon>Cylindrosympodiaceae</taxon>
        <taxon>Tothia</taxon>
    </lineage>
</organism>
<dbReference type="AlphaFoldDB" id="A0A9P4NR36"/>
<keyword evidence="2" id="KW-0472">Membrane</keyword>